<dbReference type="Proteomes" id="UP000335636">
    <property type="component" value="Unassembled WGS sequence"/>
</dbReference>
<evidence type="ECO:0000313" key="3">
    <source>
        <dbReference type="EMBL" id="KAF7474100.1"/>
    </source>
</evidence>
<dbReference type="FunFam" id="3.80.10.10:FF:000772">
    <property type="entry name" value="Extracellular matrix protein 2"/>
    <property type="match status" value="1"/>
</dbReference>
<dbReference type="EMBL" id="CABDUW010000220">
    <property type="protein sequence ID" value="VTJ63197.1"/>
    <property type="molecule type" value="Genomic_DNA"/>
</dbReference>
<protein>
    <submittedName>
        <fullName evidence="4">Uncharacterized protein</fullName>
    </submittedName>
</protein>
<accession>A0A5E4B0I5</accession>
<reference evidence="3" key="2">
    <citation type="submission" date="2020-08" db="EMBL/GenBank/DDBJ databases">
        <authorList>
            <person name="Shumante A."/>
            <person name="Zimin A.V."/>
            <person name="Puiu D."/>
            <person name="Salzberg S.L."/>
        </authorList>
    </citation>
    <scope>NUCLEOTIDE SEQUENCE</scope>
    <source>
        <strain evidence="3">WC2-LM</strain>
        <tissue evidence="3">Liver</tissue>
    </source>
</reference>
<dbReference type="InterPro" id="IPR043184">
    <property type="entry name" value="ECM2"/>
</dbReference>
<dbReference type="PANTHER" id="PTHR46544:SF2">
    <property type="entry name" value="EXTRACELLULAR MATRIX PROTEIN 2-RELATED"/>
    <property type="match status" value="1"/>
</dbReference>
<evidence type="ECO:0000256" key="1">
    <source>
        <dbReference type="ARBA" id="ARBA00022614"/>
    </source>
</evidence>
<dbReference type="Gene3D" id="3.80.10.10">
    <property type="entry name" value="Ribonuclease Inhibitor"/>
    <property type="match status" value="2"/>
</dbReference>
<dbReference type="GO" id="GO:0010811">
    <property type="term" value="P:positive regulation of cell-substrate adhesion"/>
    <property type="evidence" value="ECO:0007669"/>
    <property type="project" value="TreeGrafter"/>
</dbReference>
<evidence type="ECO:0000313" key="5">
    <source>
        <dbReference type="Proteomes" id="UP000335636"/>
    </source>
</evidence>
<keyword evidence="5" id="KW-1185">Reference proteome</keyword>
<evidence type="ECO:0000256" key="2">
    <source>
        <dbReference type="ARBA" id="ARBA00022737"/>
    </source>
</evidence>
<dbReference type="GO" id="GO:0070052">
    <property type="term" value="F:collagen V binding"/>
    <property type="evidence" value="ECO:0007669"/>
    <property type="project" value="TreeGrafter"/>
</dbReference>
<sequence length="190" mass="21403">MKRAMPSLPASCLLAQTAIACNNIKMKHVPALTDPSLTTFYLAENEIAKIPAHTFLGLPNLEWLALSKNKLDTQGLHPHAFKNRTWLKYLNLDRNSLSTVPAWPDSQQELQLNDNLLQGLQRSSFQGVVRVQGEWQVGPHPDLWLHLGTNLIEEVTESVLKGSHSLSMLVFNNNRLQEDQLAPRAWIDLP</sequence>
<gene>
    <name evidence="3" type="ORF">GHT09_015235</name>
    <name evidence="4" type="ORF">MONAX_5E026746</name>
</gene>
<dbReference type="GO" id="GO:0008201">
    <property type="term" value="F:heparin binding"/>
    <property type="evidence" value="ECO:0007669"/>
    <property type="project" value="TreeGrafter"/>
</dbReference>
<dbReference type="GO" id="GO:0031012">
    <property type="term" value="C:extracellular matrix"/>
    <property type="evidence" value="ECO:0007669"/>
    <property type="project" value="TreeGrafter"/>
</dbReference>
<dbReference type="PROSITE" id="PS51257">
    <property type="entry name" value="PROKAR_LIPOPROTEIN"/>
    <property type="match status" value="1"/>
</dbReference>
<reference evidence="4 5" key="1">
    <citation type="submission" date="2019-04" db="EMBL/GenBank/DDBJ databases">
        <authorList>
            <person name="Alioto T."/>
            <person name="Alioto T."/>
        </authorList>
    </citation>
    <scope>NUCLEOTIDE SEQUENCE [LARGE SCALE GENOMIC DNA]</scope>
</reference>
<dbReference type="GO" id="GO:0030198">
    <property type="term" value="P:extracellular matrix organization"/>
    <property type="evidence" value="ECO:0007669"/>
    <property type="project" value="TreeGrafter"/>
</dbReference>
<name>A0A5E4B0I5_MARMO</name>
<keyword evidence="2" id="KW-0677">Repeat</keyword>
<dbReference type="PANTHER" id="PTHR46544">
    <property type="entry name" value="EXTRACELLULAR MATRIX PROTEIN 2-RELATED"/>
    <property type="match status" value="1"/>
</dbReference>
<keyword evidence="1" id="KW-0433">Leucine-rich repeat</keyword>
<dbReference type="SUPFAM" id="SSF52058">
    <property type="entry name" value="L domain-like"/>
    <property type="match status" value="1"/>
</dbReference>
<dbReference type="InterPro" id="IPR003591">
    <property type="entry name" value="Leu-rich_rpt_typical-subtyp"/>
</dbReference>
<proteinExistence type="predicted"/>
<evidence type="ECO:0000313" key="4">
    <source>
        <dbReference type="EMBL" id="VTJ63197.1"/>
    </source>
</evidence>
<dbReference type="InterPro" id="IPR001611">
    <property type="entry name" value="Leu-rich_rpt"/>
</dbReference>
<dbReference type="Pfam" id="PF13855">
    <property type="entry name" value="LRR_8"/>
    <property type="match status" value="1"/>
</dbReference>
<dbReference type="SMART" id="SM00369">
    <property type="entry name" value="LRR_TYP"/>
    <property type="match status" value="3"/>
</dbReference>
<dbReference type="AlphaFoldDB" id="A0A5E4B0I5"/>
<organism evidence="4 5">
    <name type="scientific">Marmota monax</name>
    <name type="common">Woodchuck</name>
    <dbReference type="NCBI Taxonomy" id="9995"/>
    <lineage>
        <taxon>Eukaryota</taxon>
        <taxon>Metazoa</taxon>
        <taxon>Chordata</taxon>
        <taxon>Craniata</taxon>
        <taxon>Vertebrata</taxon>
        <taxon>Euteleostomi</taxon>
        <taxon>Mammalia</taxon>
        <taxon>Eutheria</taxon>
        <taxon>Euarchontoglires</taxon>
        <taxon>Glires</taxon>
        <taxon>Rodentia</taxon>
        <taxon>Sciuromorpha</taxon>
        <taxon>Sciuridae</taxon>
        <taxon>Xerinae</taxon>
        <taxon>Marmotini</taxon>
        <taxon>Marmota</taxon>
    </lineage>
</organism>
<dbReference type="EMBL" id="WJEC01004347">
    <property type="protein sequence ID" value="KAF7474100.1"/>
    <property type="molecule type" value="Genomic_DNA"/>
</dbReference>
<dbReference type="InterPro" id="IPR032675">
    <property type="entry name" value="LRR_dom_sf"/>
</dbReference>
<dbReference type="Proteomes" id="UP000662637">
    <property type="component" value="Unassembled WGS sequence"/>
</dbReference>